<protein>
    <submittedName>
        <fullName evidence="2">Uncharacterized protein</fullName>
    </submittedName>
</protein>
<dbReference type="EMBL" id="CP101620">
    <property type="protein sequence ID" value="UTY39515.1"/>
    <property type="molecule type" value="Genomic_DNA"/>
</dbReference>
<reference evidence="2" key="1">
    <citation type="submission" date="2022-07" db="EMBL/GenBank/DDBJ databases">
        <title>Faecal culturing of patients with breast cancer.</title>
        <authorList>
            <person name="Teng N.M.Y."/>
            <person name="Kiu R."/>
            <person name="Evans R."/>
            <person name="Baker D.J."/>
            <person name="Zenner C."/>
            <person name="Robinson S.D."/>
            <person name="Hall L.J."/>
        </authorList>
    </citation>
    <scope>NUCLEOTIDE SEQUENCE</scope>
    <source>
        <strain evidence="2">LH1062</strain>
    </source>
</reference>
<dbReference type="Proteomes" id="UP001060112">
    <property type="component" value="Chromosome"/>
</dbReference>
<name>A0ABY5I373_9FIRM</name>
<evidence type="ECO:0000256" key="1">
    <source>
        <dbReference type="SAM" id="SignalP"/>
    </source>
</evidence>
<keyword evidence="3" id="KW-1185">Reference proteome</keyword>
<accession>A0ABY5I373</accession>
<sequence length="124" mass="14251">MKKILSLFVLFGILFSNIVPSFANTNTEFYERNKEHMLGILDDIFADGTVYDDGLDITEKFIDEYLEMYNEGEYDELASILAYKDYSYCYGVQEIESPHTRAEGGSFQKIIKKIIVISFGIMVV</sequence>
<evidence type="ECO:0000313" key="2">
    <source>
        <dbReference type="EMBL" id="UTY39515.1"/>
    </source>
</evidence>
<gene>
    <name evidence="2" type="ORF">NMU03_01380</name>
</gene>
<feature type="chain" id="PRO_5047469364" evidence="1">
    <location>
        <begin position="24"/>
        <end position="124"/>
    </location>
</feature>
<organism evidence="2 3">
    <name type="scientific">Allocoprobacillus halotolerans</name>
    <dbReference type="NCBI Taxonomy" id="2944914"/>
    <lineage>
        <taxon>Bacteria</taxon>
        <taxon>Bacillati</taxon>
        <taxon>Bacillota</taxon>
        <taxon>Erysipelotrichia</taxon>
        <taxon>Erysipelotrichales</taxon>
        <taxon>Erysipelotrichaceae</taxon>
        <taxon>Allocoprobacillus</taxon>
    </lineage>
</organism>
<evidence type="ECO:0000313" key="3">
    <source>
        <dbReference type="Proteomes" id="UP001060112"/>
    </source>
</evidence>
<dbReference type="RefSeq" id="WP_290140645.1">
    <property type="nucleotide sequence ID" value="NZ_CP101620.1"/>
</dbReference>
<proteinExistence type="predicted"/>
<keyword evidence="1" id="KW-0732">Signal</keyword>
<feature type="signal peptide" evidence="1">
    <location>
        <begin position="1"/>
        <end position="23"/>
    </location>
</feature>